<accession>A0A1B2ICV4</accession>
<sequence length="155" mass="16850">MSEEIKLKHQSFEGDVADDVALERHTQGIRVVVADAIMSKPASSLDKDEINSLNKMLSGIDGQITNRRRIAAQEKSADKVGDLANAINQILGERLGAKIQRHDEPADVPGDYHPEIPDIPAANHIDGELSAVGESIDVEQIMENEFSKIKSNVSA</sequence>
<dbReference type="RefSeq" id="YP_009278515.1">
    <property type="nucleotide sequence ID" value="NC_031007.1"/>
</dbReference>
<protein>
    <submittedName>
        <fullName evidence="1">Uncharacterized protein</fullName>
    </submittedName>
</protein>
<reference evidence="1 2" key="1">
    <citation type="submission" date="2016-06" db="EMBL/GenBank/DDBJ databases">
        <authorList>
            <person name="Kjaerup R.B."/>
            <person name="Dalgaard T.S."/>
            <person name="Juul-Madsen H.R."/>
        </authorList>
    </citation>
    <scope>NUCLEOTIDE SEQUENCE [LARGE SCALE GENOMIC DNA]</scope>
</reference>
<dbReference type="GeneID" id="29061806"/>
<proteinExistence type="predicted"/>
<evidence type="ECO:0000313" key="1">
    <source>
        <dbReference type="EMBL" id="ANZ49052.1"/>
    </source>
</evidence>
<dbReference type="EMBL" id="KX397367">
    <property type="protein sequence ID" value="ANZ49052.1"/>
    <property type="molecule type" value="Genomic_DNA"/>
</dbReference>
<gene>
    <name evidence="1" type="ORF">EARLPHILLIPIV_203</name>
</gene>
<dbReference type="OrthoDB" id="15016at10239"/>
<dbReference type="Proteomes" id="UP000201594">
    <property type="component" value="Segment"/>
</dbReference>
<evidence type="ECO:0000313" key="2">
    <source>
        <dbReference type="Proteomes" id="UP000201594"/>
    </source>
</evidence>
<dbReference type="KEGG" id="vg:29061806"/>
<organism evidence="1 2">
    <name type="scientific">Erwinia phage vB_EamM_EarlPhillipIV</name>
    <dbReference type="NCBI Taxonomy" id="1883372"/>
    <lineage>
        <taxon>Viruses</taxon>
        <taxon>Duplodnaviria</taxon>
        <taxon>Heunggongvirae</taxon>
        <taxon>Uroviricota</taxon>
        <taxon>Caudoviricetes</taxon>
        <taxon>Chimalliviridae</taxon>
        <taxon>Derbicusvirus</taxon>
        <taxon>Derbicusvirus derbicus</taxon>
    </lineage>
</organism>
<name>A0A1B2ICV4_9CAUD</name>